<dbReference type="GO" id="GO:0005886">
    <property type="term" value="C:plasma membrane"/>
    <property type="evidence" value="ECO:0007669"/>
    <property type="project" value="UniProtKB-SubCell"/>
</dbReference>
<reference evidence="8" key="1">
    <citation type="submission" date="2018-05" db="EMBL/GenBank/DDBJ databases">
        <authorList>
            <person name="Lanie J.A."/>
            <person name="Ng W.-L."/>
            <person name="Kazmierczak K.M."/>
            <person name="Andrzejewski T.M."/>
            <person name="Davidsen T.M."/>
            <person name="Wayne K.J."/>
            <person name="Tettelin H."/>
            <person name="Glass J.I."/>
            <person name="Rusch D."/>
            <person name="Podicherti R."/>
            <person name="Tsui H.-C.T."/>
            <person name="Winkler M.E."/>
        </authorList>
    </citation>
    <scope>NUCLEOTIDE SEQUENCE</scope>
</reference>
<evidence type="ECO:0000259" key="7">
    <source>
        <dbReference type="SMART" id="SM01204"/>
    </source>
</evidence>
<organism evidence="8">
    <name type="scientific">marine metagenome</name>
    <dbReference type="NCBI Taxonomy" id="408172"/>
    <lineage>
        <taxon>unclassified sequences</taxon>
        <taxon>metagenomes</taxon>
        <taxon>ecological metagenomes</taxon>
    </lineage>
</organism>
<sequence length="372" mass="38306">VRYAAALSEHPDPGVAIGEVVGQVLDRLGPSPDLAVLFTTGNHAEAAPRLARVVRQTLTPEHLIGGTAVAVLAHRQEVEESPGLALWAGRTGPVTAVRYEGPRPEVSVPDGSTIVVVADPFTLDAAEMAAAVGPDVTMVGGLASAGNRPGDNRLLLDDEAFTDGGVAVVLPPGLDARAVVAPGCRPVGDPYVVTGSDGNLLLSLAGRPALERLREVLDAVDDQTRDRLRRGLHVGLVIDEHREAYESGDFLVRSVLGADRSSGAVAIGDRAAVGTTVQFQVRDADAATADLRARLRGLQASGALVFTCNGRGSHLFGSPGHDARHFTDGLGTTAVAGMFCAGEIGPVGPAHHLHGFTASALLFDAITSAPTA</sequence>
<feature type="domain" description="FIST" evidence="6">
    <location>
        <begin position="31"/>
        <end position="208"/>
    </location>
</feature>
<dbReference type="EMBL" id="UINC01001178">
    <property type="protein sequence ID" value="SUZ73415.1"/>
    <property type="molecule type" value="Genomic_DNA"/>
</dbReference>
<dbReference type="InterPro" id="IPR016741">
    <property type="entry name" value="UCP018953"/>
</dbReference>
<dbReference type="SMART" id="SM01204">
    <property type="entry name" value="FIST_C"/>
    <property type="match status" value="1"/>
</dbReference>
<evidence type="ECO:0000256" key="2">
    <source>
        <dbReference type="ARBA" id="ARBA00022475"/>
    </source>
</evidence>
<dbReference type="PIRSF" id="PIRSF018953">
    <property type="entry name" value="UCP018953"/>
    <property type="match status" value="1"/>
</dbReference>
<protein>
    <recommendedName>
        <fullName evidence="9">FIST C-domain domain-containing protein</fullName>
    </recommendedName>
</protein>
<dbReference type="InterPro" id="IPR013702">
    <property type="entry name" value="FIST_domain_N"/>
</dbReference>
<evidence type="ECO:0000256" key="5">
    <source>
        <dbReference type="ARBA" id="ARBA00023136"/>
    </source>
</evidence>
<dbReference type="Pfam" id="PF10442">
    <property type="entry name" value="FIST_C"/>
    <property type="match status" value="1"/>
</dbReference>
<evidence type="ECO:0000313" key="8">
    <source>
        <dbReference type="EMBL" id="SUZ73415.1"/>
    </source>
</evidence>
<keyword evidence="3" id="KW-0812">Transmembrane</keyword>
<feature type="domain" description="FIST C-domain" evidence="7">
    <location>
        <begin position="209"/>
        <end position="347"/>
    </location>
</feature>
<dbReference type="Pfam" id="PF08495">
    <property type="entry name" value="FIST"/>
    <property type="match status" value="1"/>
</dbReference>
<evidence type="ECO:0000259" key="6">
    <source>
        <dbReference type="SMART" id="SM00897"/>
    </source>
</evidence>
<comment type="subcellular location">
    <subcellularLocation>
        <location evidence="1">Cell membrane</location>
        <topology evidence="1">Multi-pass membrane protein</topology>
    </subcellularLocation>
</comment>
<name>A0A381Q255_9ZZZZ</name>
<evidence type="ECO:0000256" key="3">
    <source>
        <dbReference type="ARBA" id="ARBA00022692"/>
    </source>
</evidence>
<accession>A0A381Q255</accession>
<keyword evidence="5" id="KW-0472">Membrane</keyword>
<proteinExistence type="predicted"/>
<dbReference type="AlphaFoldDB" id="A0A381Q255"/>
<evidence type="ECO:0000256" key="4">
    <source>
        <dbReference type="ARBA" id="ARBA00022989"/>
    </source>
</evidence>
<gene>
    <name evidence="8" type="ORF">METZ01_LOCUS26269</name>
</gene>
<dbReference type="PANTHER" id="PTHR14939:SF5">
    <property type="entry name" value="F-BOX ONLY PROTEIN 22"/>
    <property type="match status" value="1"/>
</dbReference>
<evidence type="ECO:0000256" key="1">
    <source>
        <dbReference type="ARBA" id="ARBA00004651"/>
    </source>
</evidence>
<dbReference type="SMART" id="SM00897">
    <property type="entry name" value="FIST"/>
    <property type="match status" value="1"/>
</dbReference>
<dbReference type="PANTHER" id="PTHR14939">
    <property type="entry name" value="F-BOX ONLY PROTEIN 22"/>
    <property type="match status" value="1"/>
</dbReference>
<dbReference type="InterPro" id="IPR019494">
    <property type="entry name" value="FIST_C"/>
</dbReference>
<feature type="non-terminal residue" evidence="8">
    <location>
        <position position="1"/>
    </location>
</feature>
<keyword evidence="4" id="KW-1133">Transmembrane helix</keyword>
<keyword evidence="2" id="KW-1003">Cell membrane</keyword>
<evidence type="ECO:0008006" key="9">
    <source>
        <dbReference type="Google" id="ProtNLM"/>
    </source>
</evidence>